<evidence type="ECO:0000313" key="4">
    <source>
        <dbReference type="EMBL" id="RDV02287.1"/>
    </source>
</evidence>
<proteinExistence type="predicted"/>
<feature type="transmembrane region" description="Helical" evidence="2">
    <location>
        <begin position="301"/>
        <end position="323"/>
    </location>
</feature>
<comment type="caution">
    <text evidence="4">The sequence shown here is derived from an EMBL/GenBank/DDBJ whole genome shotgun (WGS) entry which is preliminary data.</text>
</comment>
<feature type="transmembrane region" description="Helical" evidence="2">
    <location>
        <begin position="137"/>
        <end position="155"/>
    </location>
</feature>
<feature type="transmembrane region" description="Helical" evidence="2">
    <location>
        <begin position="445"/>
        <end position="462"/>
    </location>
</feature>
<name>A0A371B469_9BRAD</name>
<keyword evidence="1" id="KW-1003">Cell membrane</keyword>
<gene>
    <name evidence="4" type="ORF">DXH78_17015</name>
</gene>
<dbReference type="GO" id="GO:0005886">
    <property type="term" value="C:plasma membrane"/>
    <property type="evidence" value="ECO:0007669"/>
    <property type="project" value="UniProtKB-SubCell"/>
</dbReference>
<feature type="transmembrane region" description="Helical" evidence="2">
    <location>
        <begin position="77"/>
        <end position="97"/>
    </location>
</feature>
<dbReference type="NCBIfam" id="TIGR02123">
    <property type="entry name" value="TRAP_fused"/>
    <property type="match status" value="1"/>
</dbReference>
<dbReference type="InterPro" id="IPR011853">
    <property type="entry name" value="TRAP_DctM-Dct_fused"/>
</dbReference>
<dbReference type="Proteomes" id="UP000263993">
    <property type="component" value="Unassembled WGS sequence"/>
</dbReference>
<organism evidence="4 5">
    <name type="scientific">Undibacter mobilis</name>
    <dbReference type="NCBI Taxonomy" id="2292256"/>
    <lineage>
        <taxon>Bacteria</taxon>
        <taxon>Pseudomonadati</taxon>
        <taxon>Pseudomonadota</taxon>
        <taxon>Alphaproteobacteria</taxon>
        <taxon>Hyphomicrobiales</taxon>
        <taxon>Nitrobacteraceae</taxon>
        <taxon>Undibacter</taxon>
    </lineage>
</organism>
<feature type="transmembrane region" description="Helical" evidence="2">
    <location>
        <begin position="557"/>
        <end position="580"/>
    </location>
</feature>
<feature type="transmembrane region" description="Helical" evidence="2">
    <location>
        <begin position="524"/>
        <end position="545"/>
    </location>
</feature>
<feature type="transmembrane region" description="Helical" evidence="2">
    <location>
        <begin position="407"/>
        <end position="433"/>
    </location>
</feature>
<keyword evidence="5" id="KW-1185">Reference proteome</keyword>
<feature type="domain" description="TRAP C4-dicarboxylate transport system permease DctM subunit" evidence="3">
    <location>
        <begin position="125"/>
        <end position="553"/>
    </location>
</feature>
<feature type="transmembrane region" description="Helical" evidence="2">
    <location>
        <begin position="468"/>
        <end position="486"/>
    </location>
</feature>
<sequence length="637" mass="67801">MQIDTSYRGLLRIVLYAIAIAMAFYHIWAIAFGSPEAVLFRATHLLFALVLVFLLFRFGSKTEDMELAQGAQVEARLSLPALFDYVLIAVSAAPILYLFLNYDYIVNRIFYIDDLSPMDMIMGVIMTLVVLEATRRVIGWALPVTAIVFLVYGLFIARLEPMRLLDQLYMTTEGIFGIPLSVSAGYVLIFVLFGSFMERTGTGQLFMDFAMALTGRQAGGPGKVSVVSSSLFGTISGSAVANVMVDGPISIPLMKRSGFPAHFAAGVEATASTGGQIMPPIMGAAAFVMAEFLAVSYGQVVIWAIIPAILYYVACFAAVHFEAKRRGLLGLPRSELPRLGETLRVRGHLFIPVILILVVMYSGYSAPLAALVGTLACFPVAALRKTTRGYVNVKNVLDAFVDGARNALGVATACACAGIVIGVVTLSGAGIVFTQFVTHLSEHTLLLALIMTMCAGIILGMGMPTTPAYIIMTALLVPAIIKLGVIPPAAHMFALYFAVLSAITPPVALAVFAAAGIAKADLWQSGWAAVKIGAAGFVVPFMLVYEPALLMIGDWPTIFGAFLTSSFGILMFAGGLHGYFVTATTTWQRALLIVGGLLLIKPGLETDLVGGLIAAVVIATQIVARRNAPQPAPAKST</sequence>
<dbReference type="AlphaFoldDB" id="A0A371B469"/>
<accession>A0A371B469</accession>
<dbReference type="PANTHER" id="PTHR43849">
    <property type="entry name" value="BLL3936 PROTEIN"/>
    <property type="match status" value="1"/>
</dbReference>
<comment type="function">
    <text evidence="1">Part of the tripartite ATP-independent periplasmic (TRAP) transport system.</text>
</comment>
<feature type="transmembrane region" description="Helical" evidence="2">
    <location>
        <begin position="343"/>
        <end position="364"/>
    </location>
</feature>
<dbReference type="InterPro" id="IPR010656">
    <property type="entry name" value="DctM"/>
</dbReference>
<reference evidence="5" key="1">
    <citation type="submission" date="2018-08" db="EMBL/GenBank/DDBJ databases">
        <authorList>
            <person name="Kim S.-J."/>
            <person name="Jung G.-Y."/>
        </authorList>
    </citation>
    <scope>NUCLEOTIDE SEQUENCE [LARGE SCALE GENOMIC DNA]</scope>
    <source>
        <strain evidence="5">GY_H</strain>
    </source>
</reference>
<dbReference type="Pfam" id="PF06808">
    <property type="entry name" value="DctM"/>
    <property type="match status" value="1"/>
</dbReference>
<evidence type="ECO:0000313" key="5">
    <source>
        <dbReference type="Proteomes" id="UP000263993"/>
    </source>
</evidence>
<feature type="transmembrane region" description="Helical" evidence="2">
    <location>
        <begin position="175"/>
        <end position="197"/>
    </location>
</feature>
<dbReference type="GO" id="GO:0022857">
    <property type="term" value="F:transmembrane transporter activity"/>
    <property type="evidence" value="ECO:0007669"/>
    <property type="project" value="UniProtKB-UniRule"/>
</dbReference>
<keyword evidence="2" id="KW-0812">Transmembrane</keyword>
<feature type="transmembrane region" description="Helical" evidence="2">
    <location>
        <begin position="38"/>
        <end position="56"/>
    </location>
</feature>
<feature type="transmembrane region" description="Helical" evidence="2">
    <location>
        <begin position="109"/>
        <end position="130"/>
    </location>
</feature>
<evidence type="ECO:0000256" key="1">
    <source>
        <dbReference type="RuleBase" id="RU369079"/>
    </source>
</evidence>
<dbReference type="OrthoDB" id="9759894at2"/>
<feature type="transmembrane region" description="Helical" evidence="2">
    <location>
        <begin position="12"/>
        <end position="32"/>
    </location>
</feature>
<dbReference type="RefSeq" id="WP_115518409.1">
    <property type="nucleotide sequence ID" value="NZ_QRGO01000002.1"/>
</dbReference>
<evidence type="ECO:0000256" key="2">
    <source>
        <dbReference type="SAM" id="Phobius"/>
    </source>
</evidence>
<protein>
    <submittedName>
        <fullName evidence="4">TRAP transporter permease</fullName>
    </submittedName>
</protein>
<comment type="subcellular location">
    <subcellularLocation>
        <location evidence="1">Cell inner membrane</location>
        <topology evidence="1">Multi-pass membrane protein</topology>
    </subcellularLocation>
</comment>
<dbReference type="EMBL" id="QRGO01000002">
    <property type="protein sequence ID" value="RDV02287.1"/>
    <property type="molecule type" value="Genomic_DNA"/>
</dbReference>
<evidence type="ECO:0000259" key="3">
    <source>
        <dbReference type="Pfam" id="PF06808"/>
    </source>
</evidence>
<keyword evidence="2" id="KW-1133">Transmembrane helix</keyword>
<feature type="transmembrane region" description="Helical" evidence="2">
    <location>
        <begin position="493"/>
        <end position="518"/>
    </location>
</feature>
<keyword evidence="2" id="KW-0472">Membrane</keyword>
<dbReference type="PANTHER" id="PTHR43849:SF2">
    <property type="entry name" value="BLL3936 PROTEIN"/>
    <property type="match status" value="1"/>
</dbReference>
<keyword evidence="1" id="KW-0813">Transport</keyword>
<keyword evidence="1" id="KW-0997">Cell inner membrane</keyword>